<name>A0AAD9HG22_9PEZI</name>
<evidence type="ECO:0000313" key="1">
    <source>
        <dbReference type="EMBL" id="KAK2027414.1"/>
    </source>
</evidence>
<reference evidence="1" key="1">
    <citation type="submission" date="2021-06" db="EMBL/GenBank/DDBJ databases">
        <title>Comparative genomics, transcriptomics and evolutionary studies reveal genomic signatures of adaptation to plant cell wall in hemibiotrophic fungi.</title>
        <authorList>
            <consortium name="DOE Joint Genome Institute"/>
            <person name="Baroncelli R."/>
            <person name="Diaz J.F."/>
            <person name="Benocci T."/>
            <person name="Peng M."/>
            <person name="Battaglia E."/>
            <person name="Haridas S."/>
            <person name="Andreopoulos W."/>
            <person name="Labutti K."/>
            <person name="Pangilinan J."/>
            <person name="Floch G.L."/>
            <person name="Makela M.R."/>
            <person name="Henrissat B."/>
            <person name="Grigoriev I.V."/>
            <person name="Crouch J.A."/>
            <person name="De Vries R.P."/>
            <person name="Sukno S.A."/>
            <person name="Thon M.R."/>
        </authorList>
    </citation>
    <scope>NUCLEOTIDE SEQUENCE</scope>
    <source>
        <strain evidence="1">MAFF235873</strain>
    </source>
</reference>
<dbReference type="EMBL" id="MU842895">
    <property type="protein sequence ID" value="KAK2027414.1"/>
    <property type="molecule type" value="Genomic_DNA"/>
</dbReference>
<organism evidence="1 2">
    <name type="scientific">Colletotrichum zoysiae</name>
    <dbReference type="NCBI Taxonomy" id="1216348"/>
    <lineage>
        <taxon>Eukaryota</taxon>
        <taxon>Fungi</taxon>
        <taxon>Dikarya</taxon>
        <taxon>Ascomycota</taxon>
        <taxon>Pezizomycotina</taxon>
        <taxon>Sordariomycetes</taxon>
        <taxon>Hypocreomycetidae</taxon>
        <taxon>Glomerellales</taxon>
        <taxon>Glomerellaceae</taxon>
        <taxon>Colletotrichum</taxon>
        <taxon>Colletotrichum graminicola species complex</taxon>
    </lineage>
</organism>
<keyword evidence="2" id="KW-1185">Reference proteome</keyword>
<evidence type="ECO:0000313" key="2">
    <source>
        <dbReference type="Proteomes" id="UP001232148"/>
    </source>
</evidence>
<accession>A0AAD9HG22</accession>
<dbReference type="AlphaFoldDB" id="A0AAD9HG22"/>
<sequence length="154" mass="16497">MIPHLIPPRSSVMPANYAFFRCSFLRPSRNGPKGPTRPAVRLSLPSTVSCVLLLTGGWVAYDMARRLSRPVIRQLPHDVRAWACSVGSVDKAVAAASCAAPLFARDPEIPPCSANRPKSRADPPPSLVIRPGGPLPLSKGSVHACLWFPSLPTA</sequence>
<protein>
    <submittedName>
        <fullName evidence="1">Uncharacterized protein</fullName>
    </submittedName>
</protein>
<dbReference type="Proteomes" id="UP001232148">
    <property type="component" value="Unassembled WGS sequence"/>
</dbReference>
<gene>
    <name evidence="1" type="ORF">LX32DRAFT_438274</name>
</gene>
<comment type="caution">
    <text evidence="1">The sequence shown here is derived from an EMBL/GenBank/DDBJ whole genome shotgun (WGS) entry which is preliminary data.</text>
</comment>
<proteinExistence type="predicted"/>